<feature type="coiled-coil region" evidence="1">
    <location>
        <begin position="77"/>
        <end position="104"/>
    </location>
</feature>
<comment type="caution">
    <text evidence="3">The sequence shown here is derived from an EMBL/GenBank/DDBJ whole genome shotgun (WGS) entry which is preliminary data.</text>
</comment>
<keyword evidence="2" id="KW-0472">Membrane</keyword>
<feature type="transmembrane region" description="Helical" evidence="2">
    <location>
        <begin position="46"/>
        <end position="66"/>
    </location>
</feature>
<accession>A0A554VCP3</accession>
<dbReference type="RefSeq" id="WP_109433803.1">
    <property type="nucleotide sequence ID" value="NZ_CANLFO010000006.1"/>
</dbReference>
<keyword evidence="4" id="KW-1185">Reference proteome</keyword>
<gene>
    <name evidence="3" type="ORF">FOF46_25990</name>
</gene>
<name>A0A554VCP3_9FLAO</name>
<sequence>MPFITDEELQQYKDQIENAEEAKRSADYTRNKAVKDEQEKSQKFKIATIILGIIALLGVAGTVYFMKFNTPANMVSQKEHKSKIALQETKIAELQETIQNLSMNQELNGSDGENASQGSISGELIYAVQIGAFESKDLSLYSDNFVNFREIKSGGFNKYALGNFETLNEAKKFRRELVGLGFRNAFIASYRNGERIKIEEAW</sequence>
<evidence type="ECO:0000256" key="2">
    <source>
        <dbReference type="SAM" id="Phobius"/>
    </source>
</evidence>
<reference evidence="3 4" key="1">
    <citation type="submission" date="2019-07" db="EMBL/GenBank/DDBJ databases">
        <title>The draft genome sequence of Aquimarina algiphila M91.</title>
        <authorList>
            <person name="Meng X."/>
        </authorList>
    </citation>
    <scope>NUCLEOTIDE SEQUENCE [LARGE SCALE GENOMIC DNA]</scope>
    <source>
        <strain evidence="3 4">M91</strain>
    </source>
</reference>
<protein>
    <submittedName>
        <fullName evidence="3">SPOR domain-containing protein</fullName>
    </submittedName>
</protein>
<dbReference type="OrthoDB" id="1119072at2"/>
<dbReference type="Proteomes" id="UP000318833">
    <property type="component" value="Unassembled WGS sequence"/>
</dbReference>
<keyword evidence="1" id="KW-0175">Coiled coil</keyword>
<proteinExistence type="predicted"/>
<dbReference type="AlphaFoldDB" id="A0A554VCP3"/>
<evidence type="ECO:0000256" key="1">
    <source>
        <dbReference type="SAM" id="Coils"/>
    </source>
</evidence>
<dbReference type="EMBL" id="VLNR01000079">
    <property type="protein sequence ID" value="TSE04531.1"/>
    <property type="molecule type" value="Genomic_DNA"/>
</dbReference>
<evidence type="ECO:0000313" key="3">
    <source>
        <dbReference type="EMBL" id="TSE04531.1"/>
    </source>
</evidence>
<evidence type="ECO:0000313" key="4">
    <source>
        <dbReference type="Proteomes" id="UP000318833"/>
    </source>
</evidence>
<keyword evidence="2" id="KW-1133">Transmembrane helix</keyword>
<organism evidence="3 4">
    <name type="scientific">Aquimarina algiphila</name>
    <dbReference type="NCBI Taxonomy" id="2047982"/>
    <lineage>
        <taxon>Bacteria</taxon>
        <taxon>Pseudomonadati</taxon>
        <taxon>Bacteroidota</taxon>
        <taxon>Flavobacteriia</taxon>
        <taxon>Flavobacteriales</taxon>
        <taxon>Flavobacteriaceae</taxon>
        <taxon>Aquimarina</taxon>
    </lineage>
</organism>
<keyword evidence="2" id="KW-0812">Transmembrane</keyword>